<sequence>MSHTTSLLLSWSWSLMTMPTSSFTSTTPPSIQLGRTTPSGVPSSRPLVAVGRRINRIRCSATYTLAPSRESTTTTTTAVGEARRAQGAAVLALGTANPAATCLPQTEYADWYFRATKRDHLTKLKAKMKKICHNSGIRKRYFHHTEDTLLEHPELVDGALPSLDARQSILGSAVPELAASAAARAIAEWGRPAADITHLVFATNSGAHMPGADLRLASLLGLRPSAQRTALYLTGCHAGSAALRVAKDVAENSRGARVLVACGDLSLVKFRAPHEDRPETLVLQALFGDGAGAAIVGAASDEMYGSGAESCPLFEMVSASQTVVPNSEDAVAGQLGQDGLVFSPSPRMPALVREHIERCLADAVGPLGLLGGGGGGGDWNDLFWAVHPGGPLRSLTLQATLALAPSKLAASRHVLSEYGNMSGASVIFVLDELRRRCGMLDGDFGVMLGFGPGFTVETMVLRAAKAATKKVF</sequence>
<dbReference type="Pfam" id="PF00195">
    <property type="entry name" value="Chal_sti_synt_N"/>
    <property type="match status" value="1"/>
</dbReference>
<comment type="similarity">
    <text evidence="1 2">Belongs to the thiolase-like superfamily. Chalcone/stilbene synthases family.</text>
</comment>
<protein>
    <submittedName>
        <fullName evidence="7">Type III polyketide synthase B</fullName>
    </submittedName>
</protein>
<name>K7UML1_MAIZE</name>
<keyword evidence="9" id="KW-1185">Reference proteome</keyword>
<dbReference type="EMBL" id="CM000780">
    <property type="protein sequence ID" value="AQK57702.1"/>
    <property type="molecule type" value="Genomic_DNA"/>
</dbReference>
<dbReference type="ExpressionAtlas" id="K7UML1">
    <property type="expression patterns" value="baseline and differential"/>
</dbReference>
<dbReference type="eggNOG" id="ENOG502QRSY">
    <property type="taxonomic scope" value="Eukaryota"/>
</dbReference>
<dbReference type="InterPro" id="IPR016039">
    <property type="entry name" value="Thiolase-like"/>
</dbReference>
<dbReference type="HOGENOM" id="CLU_034992_2_0_1"/>
<dbReference type="Gramene" id="Zm00001eb198080_T001">
    <property type="protein sequence ID" value="Zm00001eb198080_P001"/>
    <property type="gene ID" value="Zm00001eb198080"/>
</dbReference>
<dbReference type="GeneID" id="103654409"/>
<evidence type="ECO:0000256" key="3">
    <source>
        <dbReference type="SAM" id="MobiDB-lite"/>
    </source>
</evidence>
<dbReference type="InterPro" id="IPR012328">
    <property type="entry name" value="Chalcone/stilbene_synt_C"/>
</dbReference>
<dbReference type="FunFam" id="3.40.47.10:FF:000014">
    <property type="entry name" value="Chalcone synthase 1"/>
    <property type="match status" value="1"/>
</dbReference>
<dbReference type="AlphaFoldDB" id="K7UML1"/>
<organism evidence="8 9">
    <name type="scientific">Zea mays</name>
    <name type="common">Maize</name>
    <dbReference type="NCBI Taxonomy" id="4577"/>
    <lineage>
        <taxon>Eukaryota</taxon>
        <taxon>Viridiplantae</taxon>
        <taxon>Streptophyta</taxon>
        <taxon>Embryophyta</taxon>
        <taxon>Tracheophyta</taxon>
        <taxon>Spermatophyta</taxon>
        <taxon>Magnoliopsida</taxon>
        <taxon>Liliopsida</taxon>
        <taxon>Poales</taxon>
        <taxon>Poaceae</taxon>
        <taxon>PACMAD clade</taxon>
        <taxon>Panicoideae</taxon>
        <taxon>Andropogonodae</taxon>
        <taxon>Andropogoneae</taxon>
        <taxon>Tripsacinae</taxon>
        <taxon>Zea</taxon>
    </lineage>
</organism>
<dbReference type="Pfam" id="PF02797">
    <property type="entry name" value="Chal_sti_synt_C"/>
    <property type="match status" value="1"/>
</dbReference>
<reference evidence="9" key="1">
    <citation type="journal article" date="2009" name="Science">
        <title>The B73 maize genome: complexity, diversity, and dynamics.</title>
        <authorList>
            <person name="Schnable P.S."/>
            <person name="Ware D."/>
            <person name="Fulton R.S."/>
            <person name="Stein J.C."/>
            <person name="Wei F."/>
            <person name="Pasternak S."/>
            <person name="Liang C."/>
            <person name="Zhang J."/>
            <person name="Fulton L."/>
            <person name="Graves T.A."/>
            <person name="Minx P."/>
            <person name="Reily A.D."/>
            <person name="Courtney L."/>
            <person name="Kruchowski S.S."/>
            <person name="Tomlinson C."/>
            <person name="Strong C."/>
            <person name="Delehaunty K."/>
            <person name="Fronick C."/>
            <person name="Courtney B."/>
            <person name="Rock S.M."/>
            <person name="Belter E."/>
            <person name="Du F."/>
            <person name="Kim K."/>
            <person name="Abbott R.M."/>
            <person name="Cotton M."/>
            <person name="Levy A."/>
            <person name="Marchetto P."/>
            <person name="Ochoa K."/>
            <person name="Jackson S.M."/>
            <person name="Gillam B."/>
            <person name="Chen W."/>
            <person name="Yan L."/>
            <person name="Higginbotham J."/>
            <person name="Cardenas M."/>
            <person name="Waligorski J."/>
            <person name="Applebaum E."/>
            <person name="Phelps L."/>
            <person name="Falcone J."/>
            <person name="Kanchi K."/>
            <person name="Thane T."/>
            <person name="Scimone A."/>
            <person name="Thane N."/>
            <person name="Henke J."/>
            <person name="Wang T."/>
            <person name="Ruppert J."/>
            <person name="Shah N."/>
            <person name="Rotter K."/>
            <person name="Hodges J."/>
            <person name="Ingenthron E."/>
            <person name="Cordes M."/>
            <person name="Kohlberg S."/>
            <person name="Sgro J."/>
            <person name="Delgado B."/>
            <person name="Mead K."/>
            <person name="Chinwalla A."/>
            <person name="Leonard S."/>
            <person name="Crouse K."/>
            <person name="Collura K."/>
            <person name="Kudrna D."/>
            <person name="Currie J."/>
            <person name="He R."/>
            <person name="Angelova A."/>
            <person name="Rajasekar S."/>
            <person name="Mueller T."/>
            <person name="Lomeli R."/>
            <person name="Scara G."/>
            <person name="Ko A."/>
            <person name="Delaney K."/>
            <person name="Wissotski M."/>
            <person name="Lopez G."/>
            <person name="Campos D."/>
            <person name="Braidotti M."/>
            <person name="Ashley E."/>
            <person name="Golser W."/>
            <person name="Kim H."/>
            <person name="Lee S."/>
            <person name="Lin J."/>
            <person name="Dujmic Z."/>
            <person name="Kim W."/>
            <person name="Talag J."/>
            <person name="Zuccolo A."/>
            <person name="Fan C."/>
            <person name="Sebastian A."/>
            <person name="Kramer M."/>
            <person name="Spiegel L."/>
            <person name="Nascimento L."/>
            <person name="Zutavern T."/>
            <person name="Miller B."/>
            <person name="Ambroise C."/>
            <person name="Muller S."/>
            <person name="Spooner W."/>
            <person name="Narechania A."/>
            <person name="Ren L."/>
            <person name="Wei S."/>
            <person name="Kumari S."/>
            <person name="Faga B."/>
            <person name="Levy M.J."/>
            <person name="McMahan L."/>
            <person name="Van Buren P."/>
            <person name="Vaughn M.W."/>
            <person name="Ying K."/>
            <person name="Yeh C.-T."/>
            <person name="Emrich S.J."/>
            <person name="Jia Y."/>
            <person name="Kalyanaraman A."/>
            <person name="Hsia A.-P."/>
            <person name="Barbazuk W.B."/>
            <person name="Baucom R.S."/>
            <person name="Brutnell T.P."/>
            <person name="Carpita N.C."/>
            <person name="Chaparro C."/>
            <person name="Chia J.-M."/>
            <person name="Deragon J.-M."/>
            <person name="Estill J.C."/>
            <person name="Fu Y."/>
            <person name="Jeddeloh J.A."/>
            <person name="Han Y."/>
            <person name="Lee H."/>
            <person name="Li P."/>
            <person name="Lisch D.R."/>
            <person name="Liu S."/>
            <person name="Liu Z."/>
            <person name="Nagel D.H."/>
            <person name="McCann M.C."/>
            <person name="SanMiguel P."/>
            <person name="Myers A.M."/>
            <person name="Nettleton D."/>
            <person name="Nguyen J."/>
            <person name="Penning B.W."/>
            <person name="Ponnala L."/>
            <person name="Schneider K.L."/>
            <person name="Schwartz D.C."/>
            <person name="Sharma A."/>
            <person name="Soderlund C."/>
            <person name="Springer N.M."/>
            <person name="Sun Q."/>
            <person name="Wang H."/>
            <person name="Waterman M."/>
            <person name="Westerman R."/>
            <person name="Wolfgruber T.K."/>
            <person name="Yang L."/>
            <person name="Yu Y."/>
            <person name="Zhang L."/>
            <person name="Zhou S."/>
            <person name="Zhu Q."/>
            <person name="Bennetzen J.L."/>
            <person name="Dawe R.K."/>
            <person name="Jiang J."/>
            <person name="Jiang N."/>
            <person name="Presting G.G."/>
            <person name="Wessler S.R."/>
            <person name="Aluru S."/>
            <person name="Martienssen R.A."/>
            <person name="Clifton S.W."/>
            <person name="McCombie W.R."/>
            <person name="Wing R.A."/>
            <person name="Wilson R.K."/>
        </authorList>
    </citation>
    <scope>NUCLEOTIDE SEQUENCE [LARGE SCALE GENOMIC DNA]</scope>
    <source>
        <strain evidence="9">cv. B73</strain>
    </source>
</reference>
<evidence type="ECO:0000259" key="5">
    <source>
        <dbReference type="Pfam" id="PF00195"/>
    </source>
</evidence>
<gene>
    <name evidence="8" type="primary">LOC103654409</name>
    <name evidence="7" type="ORF">ZEAMMB73_Zm00001d052676</name>
</gene>
<dbReference type="SMR" id="K7UML1"/>
<dbReference type="GO" id="GO:0010208">
    <property type="term" value="P:pollen wall assembly"/>
    <property type="evidence" value="ECO:0007669"/>
    <property type="project" value="UniProtKB-ARBA"/>
</dbReference>
<evidence type="ECO:0000259" key="6">
    <source>
        <dbReference type="Pfam" id="PF02797"/>
    </source>
</evidence>
<dbReference type="CDD" id="cd00831">
    <property type="entry name" value="CHS_like"/>
    <property type="match status" value="1"/>
</dbReference>
<dbReference type="OrthoDB" id="329835at2759"/>
<dbReference type="Gene3D" id="3.40.47.10">
    <property type="match status" value="2"/>
</dbReference>
<evidence type="ECO:0000313" key="7">
    <source>
        <dbReference type="EMBL" id="AQK57702.1"/>
    </source>
</evidence>
<feature type="compositionally biased region" description="Polar residues" evidence="3">
    <location>
        <begin position="33"/>
        <end position="42"/>
    </location>
</feature>
<dbReference type="InterPro" id="IPR001099">
    <property type="entry name" value="Chalcone/stilbene_synt_N"/>
</dbReference>
<feature type="domain" description="Chalcone/stilbene synthase N-terminal" evidence="5">
    <location>
        <begin position="81"/>
        <end position="298"/>
    </location>
</feature>
<keyword evidence="2" id="KW-0012">Acyltransferase</keyword>
<accession>K7UML1</accession>
<dbReference type="PANTHER" id="PTHR11877">
    <property type="entry name" value="HYDROXYMETHYLGLUTARYL-COA SYNTHASE"/>
    <property type="match status" value="1"/>
</dbReference>
<feature type="signal peptide" evidence="4">
    <location>
        <begin position="1"/>
        <end position="22"/>
    </location>
</feature>
<evidence type="ECO:0000313" key="9">
    <source>
        <dbReference type="Proteomes" id="UP000007305"/>
    </source>
</evidence>
<reference evidence="7" key="2">
    <citation type="submission" date="2015-12" db="EMBL/GenBank/DDBJ databases">
        <title>Update maize B73 reference genome by single molecule sequencing technologies.</title>
        <authorList>
            <consortium name="Maize Genome Sequencing Project"/>
            <person name="Ware D."/>
        </authorList>
    </citation>
    <scope>NUCLEOTIDE SEQUENCE</scope>
    <source>
        <tissue evidence="7">Seedling</tissue>
    </source>
</reference>
<evidence type="ECO:0000256" key="1">
    <source>
        <dbReference type="ARBA" id="ARBA00005531"/>
    </source>
</evidence>
<evidence type="ECO:0000313" key="8">
    <source>
        <dbReference type="EnsemblPlants" id="Zm00001eb198080_P001"/>
    </source>
</evidence>
<reference evidence="8" key="4">
    <citation type="submission" date="2021-05" db="UniProtKB">
        <authorList>
            <consortium name="EnsemblPlants"/>
        </authorList>
    </citation>
    <scope>IDENTIFICATION</scope>
    <source>
        <strain evidence="8">cv. B73</strain>
    </source>
</reference>
<keyword evidence="4" id="KW-0732">Signal</keyword>
<reference evidence="8" key="3">
    <citation type="submission" date="2019-07" db="EMBL/GenBank/DDBJ databases">
        <authorList>
            <person name="Seetharam A."/>
            <person name="Woodhouse M."/>
            <person name="Cannon E."/>
        </authorList>
    </citation>
    <scope>NUCLEOTIDE SEQUENCE [LARGE SCALE GENOMIC DNA]</scope>
    <source>
        <strain evidence="8">cv. B73</strain>
    </source>
</reference>
<dbReference type="STRING" id="4577.K7UML1"/>
<dbReference type="GO" id="GO:0016747">
    <property type="term" value="F:acyltransferase activity, transferring groups other than amino-acyl groups"/>
    <property type="evidence" value="ECO:0007669"/>
    <property type="project" value="InterPro"/>
</dbReference>
<dbReference type="FunFam" id="3.40.47.10:FF:000025">
    <property type="entry name" value="Chalcone synthase 2"/>
    <property type="match status" value="1"/>
</dbReference>
<dbReference type="Proteomes" id="UP000007305">
    <property type="component" value="Chromosome 4"/>
</dbReference>
<dbReference type="EnsemblPlants" id="Zm00001eb198080_T001">
    <property type="protein sequence ID" value="Zm00001eb198080_P001"/>
    <property type="gene ID" value="Zm00001eb198080"/>
</dbReference>
<accession>A0A1D6QIR2</accession>
<dbReference type="SUPFAM" id="SSF53901">
    <property type="entry name" value="Thiolase-like"/>
    <property type="match status" value="2"/>
</dbReference>
<dbReference type="InterPro" id="IPR011141">
    <property type="entry name" value="Polyketide_synthase_type-III"/>
</dbReference>
<dbReference type="RefSeq" id="NP_001349320.1">
    <property type="nucleotide sequence ID" value="NM_001362391.1"/>
</dbReference>
<proteinExistence type="inferred from homology"/>
<dbReference type="PaxDb" id="4577-GRMZM2G009348_P01"/>
<dbReference type="PANTHER" id="PTHR11877:SF74">
    <property type="entry name" value="TYPE III POLYKETIDE SYNTHASE B"/>
    <property type="match status" value="1"/>
</dbReference>
<dbReference type="KEGG" id="zma:103654409"/>
<feature type="region of interest" description="Disordered" evidence="3">
    <location>
        <begin position="22"/>
        <end position="43"/>
    </location>
</feature>
<keyword evidence="2" id="KW-0808">Transferase</keyword>
<feature type="chain" id="PRO_5010835825" evidence="4">
    <location>
        <begin position="23"/>
        <end position="472"/>
    </location>
</feature>
<evidence type="ECO:0000256" key="4">
    <source>
        <dbReference type="SAM" id="SignalP"/>
    </source>
</evidence>
<evidence type="ECO:0000256" key="2">
    <source>
        <dbReference type="RuleBase" id="RU003633"/>
    </source>
</evidence>
<feature type="domain" description="Chalcone/stilbene synthase C-terminal" evidence="6">
    <location>
        <begin position="315"/>
        <end position="463"/>
    </location>
</feature>